<keyword evidence="3" id="KW-1185">Reference proteome</keyword>
<feature type="coiled-coil region" evidence="1">
    <location>
        <begin position="23"/>
        <end position="50"/>
    </location>
</feature>
<organism evidence="2 3">
    <name type="scientific">Lishizhenia tianjinensis</name>
    <dbReference type="NCBI Taxonomy" id="477690"/>
    <lineage>
        <taxon>Bacteria</taxon>
        <taxon>Pseudomonadati</taxon>
        <taxon>Bacteroidota</taxon>
        <taxon>Flavobacteriia</taxon>
        <taxon>Flavobacteriales</taxon>
        <taxon>Crocinitomicaceae</taxon>
        <taxon>Lishizhenia</taxon>
    </lineage>
</organism>
<keyword evidence="1" id="KW-0175">Coiled coil</keyword>
<name>A0A1I6ZW59_9FLAO</name>
<reference evidence="2 3" key="1">
    <citation type="submission" date="2016-10" db="EMBL/GenBank/DDBJ databases">
        <authorList>
            <person name="de Groot N.N."/>
        </authorList>
    </citation>
    <scope>NUCLEOTIDE SEQUENCE [LARGE SCALE GENOMIC DNA]</scope>
    <source>
        <strain evidence="2 3">CGMCC 1.7005</strain>
    </source>
</reference>
<dbReference type="OrthoDB" id="1467201at2"/>
<dbReference type="EMBL" id="FPAS01000002">
    <property type="protein sequence ID" value="SFT66923.1"/>
    <property type="molecule type" value="Genomic_DNA"/>
</dbReference>
<evidence type="ECO:0000313" key="3">
    <source>
        <dbReference type="Proteomes" id="UP000236454"/>
    </source>
</evidence>
<accession>A0A1I6ZW59</accession>
<sequence>MKQIFFAVLTLGITLVSCKDQEIEKHLSTLDELETSVDEISARMDAIKDDSNGIMIAIVRNDLTNIQKHYTGPDTTNIALGTMLTNYKSVRKIIAGAAKNKQKIDKAIPEEREQLSKLRHDIAEGVNDREAYGQFVLTEKTNVAQLDTMSLLYERSINKSRNLYYTLKPKVDSLISTLEF</sequence>
<dbReference type="AlphaFoldDB" id="A0A1I6ZW59"/>
<dbReference type="Proteomes" id="UP000236454">
    <property type="component" value="Unassembled WGS sequence"/>
</dbReference>
<protein>
    <submittedName>
        <fullName evidence="2">Uncharacterized protein</fullName>
    </submittedName>
</protein>
<gene>
    <name evidence="2" type="ORF">SAMN05216474_1667</name>
</gene>
<proteinExistence type="predicted"/>
<dbReference type="RefSeq" id="WP_090248186.1">
    <property type="nucleotide sequence ID" value="NZ_FPAS01000002.1"/>
</dbReference>
<evidence type="ECO:0000313" key="2">
    <source>
        <dbReference type="EMBL" id="SFT66923.1"/>
    </source>
</evidence>
<dbReference type="PROSITE" id="PS51257">
    <property type="entry name" value="PROKAR_LIPOPROTEIN"/>
    <property type="match status" value="1"/>
</dbReference>
<evidence type="ECO:0000256" key="1">
    <source>
        <dbReference type="SAM" id="Coils"/>
    </source>
</evidence>
<dbReference type="STRING" id="477690.SAMN05216474_1667"/>